<comment type="caution">
    <text evidence="9">The sequence shown here is derived from an EMBL/GenBank/DDBJ whole genome shotgun (WGS) entry which is preliminary data.</text>
</comment>
<evidence type="ECO:0000256" key="6">
    <source>
        <dbReference type="ARBA" id="ARBA00023010"/>
    </source>
</evidence>
<dbReference type="EMBL" id="JAABOQ010000005">
    <property type="protein sequence ID" value="NER18449.1"/>
    <property type="molecule type" value="Genomic_DNA"/>
</dbReference>
<evidence type="ECO:0000256" key="5">
    <source>
        <dbReference type="ARBA" id="ARBA00022989"/>
    </source>
</evidence>
<sequence length="96" mass="10559">MSVITYIKESFGELKNNVTWTPWAEAQNLTIVVAVFSIIFSLFVWIVDMAFGDVISGNLIEAFTNGDIPITGAHIRNVVVIAIIAFVVATQTTKKK</sequence>
<feature type="transmembrane region" description="Helical" evidence="8">
    <location>
        <begin position="71"/>
        <end position="90"/>
    </location>
</feature>
<evidence type="ECO:0000256" key="1">
    <source>
        <dbReference type="ARBA" id="ARBA00004370"/>
    </source>
</evidence>
<comment type="subunit">
    <text evidence="8">Component of the Sec protein translocase complex. Heterotrimer consisting of SecY, SecE and SecG subunits. The heterotrimers can form oligomers, although 1 heterotrimer is thought to be able to translocate proteins. Interacts with the ribosome. Interacts with SecDF, and other proteins may be involved. Interacts with SecA.</text>
</comment>
<evidence type="ECO:0000256" key="7">
    <source>
        <dbReference type="ARBA" id="ARBA00023136"/>
    </source>
</evidence>
<keyword evidence="6 8" id="KW-0811">Translocation</keyword>
<dbReference type="GO" id="GO:0065002">
    <property type="term" value="P:intracellular protein transmembrane transport"/>
    <property type="evidence" value="ECO:0007669"/>
    <property type="project" value="UniProtKB-UniRule"/>
</dbReference>
<keyword evidence="2 8" id="KW-0813">Transport</keyword>
<keyword evidence="8" id="KW-1003">Cell membrane</keyword>
<dbReference type="AlphaFoldDB" id="A0A6M0CRF5"/>
<dbReference type="InterPro" id="IPR038379">
    <property type="entry name" value="SecE_sf"/>
</dbReference>
<keyword evidence="7 8" id="KW-0472">Membrane</keyword>
<dbReference type="GO" id="GO:0005886">
    <property type="term" value="C:plasma membrane"/>
    <property type="evidence" value="ECO:0007669"/>
    <property type="project" value="UniProtKB-UniRule"/>
</dbReference>
<dbReference type="GO" id="GO:0043952">
    <property type="term" value="P:protein transport by the Sec complex"/>
    <property type="evidence" value="ECO:0007669"/>
    <property type="project" value="UniProtKB-UniRule"/>
</dbReference>
<gene>
    <name evidence="8 9" type="primary">secE</name>
    <name evidence="9" type="ORF">GWK10_14620</name>
</gene>
<comment type="subcellular location">
    <subcellularLocation>
        <location evidence="1">Membrane</location>
    </subcellularLocation>
</comment>
<dbReference type="InterPro" id="IPR005807">
    <property type="entry name" value="SecE_bac"/>
</dbReference>
<dbReference type="InterPro" id="IPR001901">
    <property type="entry name" value="Translocase_SecE/Sec61-g"/>
</dbReference>
<dbReference type="HAMAP" id="MF_00422">
    <property type="entry name" value="SecE"/>
    <property type="match status" value="1"/>
</dbReference>
<dbReference type="NCBIfam" id="TIGR00964">
    <property type="entry name" value="secE_bact"/>
    <property type="match status" value="1"/>
</dbReference>
<evidence type="ECO:0000256" key="2">
    <source>
        <dbReference type="ARBA" id="ARBA00022448"/>
    </source>
</evidence>
<dbReference type="Proteomes" id="UP000474296">
    <property type="component" value="Unassembled WGS sequence"/>
</dbReference>
<keyword evidence="4 8" id="KW-0653">Protein transport</keyword>
<accession>A0A6M0CRF5</accession>
<protein>
    <recommendedName>
        <fullName evidence="8">Protein translocase subunit SecE</fullName>
    </recommendedName>
</protein>
<proteinExistence type="inferred from homology"/>
<comment type="similarity">
    <text evidence="8">Belongs to the SecE/SEC61-gamma family.</text>
</comment>
<dbReference type="GO" id="GO:0008320">
    <property type="term" value="F:protein transmembrane transporter activity"/>
    <property type="evidence" value="ECO:0007669"/>
    <property type="project" value="UniProtKB-UniRule"/>
</dbReference>
<dbReference type="GO" id="GO:0006605">
    <property type="term" value="P:protein targeting"/>
    <property type="evidence" value="ECO:0007669"/>
    <property type="project" value="UniProtKB-UniRule"/>
</dbReference>
<evidence type="ECO:0000313" key="9">
    <source>
        <dbReference type="EMBL" id="NER18449.1"/>
    </source>
</evidence>
<evidence type="ECO:0000256" key="4">
    <source>
        <dbReference type="ARBA" id="ARBA00022927"/>
    </source>
</evidence>
<comment type="function">
    <text evidence="8">Essential subunit of the Sec protein translocation channel SecYEG. Clamps together the 2 halves of SecY. May contact the channel plug during translocation.</text>
</comment>
<reference evidence="9 10" key="1">
    <citation type="submission" date="2020-01" db="EMBL/GenBank/DDBJ databases">
        <title>Spongiivirga citrea KCTC 32990T.</title>
        <authorList>
            <person name="Wang G."/>
        </authorList>
    </citation>
    <scope>NUCLEOTIDE SEQUENCE [LARGE SCALE GENOMIC DNA]</scope>
    <source>
        <strain evidence="9 10">KCTC 32990</strain>
    </source>
</reference>
<dbReference type="GO" id="GO:0009306">
    <property type="term" value="P:protein secretion"/>
    <property type="evidence" value="ECO:0007669"/>
    <property type="project" value="UniProtKB-UniRule"/>
</dbReference>
<evidence type="ECO:0000256" key="8">
    <source>
        <dbReference type="HAMAP-Rule" id="MF_00422"/>
    </source>
</evidence>
<keyword evidence="10" id="KW-1185">Reference proteome</keyword>
<keyword evidence="5 8" id="KW-1133">Transmembrane helix</keyword>
<dbReference type="Pfam" id="PF00584">
    <property type="entry name" value="SecE"/>
    <property type="match status" value="1"/>
</dbReference>
<dbReference type="Gene3D" id="1.20.5.1030">
    <property type="entry name" value="Preprotein translocase secy subunit"/>
    <property type="match status" value="1"/>
</dbReference>
<evidence type="ECO:0000313" key="10">
    <source>
        <dbReference type="Proteomes" id="UP000474296"/>
    </source>
</evidence>
<name>A0A6M0CRF5_9FLAO</name>
<feature type="transmembrane region" description="Helical" evidence="8">
    <location>
        <begin position="29"/>
        <end position="51"/>
    </location>
</feature>
<keyword evidence="3 8" id="KW-0812">Transmembrane</keyword>
<organism evidence="9 10">
    <name type="scientific">Spongiivirga citrea</name>
    <dbReference type="NCBI Taxonomy" id="1481457"/>
    <lineage>
        <taxon>Bacteria</taxon>
        <taxon>Pseudomonadati</taxon>
        <taxon>Bacteroidota</taxon>
        <taxon>Flavobacteriia</taxon>
        <taxon>Flavobacteriales</taxon>
        <taxon>Flavobacteriaceae</taxon>
        <taxon>Spongiivirga</taxon>
    </lineage>
</organism>
<evidence type="ECO:0000256" key="3">
    <source>
        <dbReference type="ARBA" id="ARBA00022692"/>
    </source>
</evidence>
<comment type="caution">
    <text evidence="8">Lacks conserved residue(s) required for the propagation of feature annotation.</text>
</comment>
<dbReference type="RefSeq" id="WP_164033114.1">
    <property type="nucleotide sequence ID" value="NZ_JAABOQ010000005.1"/>
</dbReference>